<evidence type="ECO:0000313" key="1">
    <source>
        <dbReference type="EMBL" id="KAF8751221.1"/>
    </source>
</evidence>
<dbReference type="Proteomes" id="UP000614334">
    <property type="component" value="Unassembled WGS sequence"/>
</dbReference>
<comment type="caution">
    <text evidence="1">The sequence shown here is derived from an EMBL/GenBank/DDBJ whole genome shotgun (WGS) entry which is preliminary data.</text>
</comment>
<dbReference type="AlphaFoldDB" id="A0A8H7I6M5"/>
<dbReference type="EMBL" id="JACYCF010000018">
    <property type="protein sequence ID" value="KAF8751221.1"/>
    <property type="molecule type" value="Genomic_DNA"/>
</dbReference>
<accession>A0A8H7I6M5</accession>
<name>A0A8H7I6M5_9AGAM</name>
<sequence>MSILLPGNLSSPDISGRKGQKNEPVMVIYFRPKSAATLNQSLASSKFLVPPECEPDIGEWASNMDAGIKTNLSSEEECKNITSFTPSPYSYLGLDQYGTELAKEARVWKVYVKETDAWDAELVEGWNR</sequence>
<proteinExistence type="predicted"/>
<reference evidence="1" key="1">
    <citation type="submission" date="2020-09" db="EMBL/GenBank/DDBJ databases">
        <title>Comparative genome analyses of four rice-infecting Rhizoctonia solani isolates reveal extensive enrichment of homogalacturonan modification genes.</title>
        <authorList>
            <person name="Lee D.-Y."/>
            <person name="Jeon J."/>
            <person name="Kim K.-T."/>
            <person name="Cheong K."/>
            <person name="Song H."/>
            <person name="Choi G."/>
            <person name="Ko J."/>
            <person name="Opiyo S.O."/>
            <person name="Zuo S."/>
            <person name="Madhav S."/>
            <person name="Lee Y.-H."/>
            <person name="Wang G.-L."/>
        </authorList>
    </citation>
    <scope>NUCLEOTIDE SEQUENCE</scope>
    <source>
        <strain evidence="1">AG1-IA B2</strain>
    </source>
</reference>
<organism evidence="1 2">
    <name type="scientific">Rhizoctonia solani</name>
    <dbReference type="NCBI Taxonomy" id="456999"/>
    <lineage>
        <taxon>Eukaryota</taxon>
        <taxon>Fungi</taxon>
        <taxon>Dikarya</taxon>
        <taxon>Basidiomycota</taxon>
        <taxon>Agaricomycotina</taxon>
        <taxon>Agaricomycetes</taxon>
        <taxon>Cantharellales</taxon>
        <taxon>Ceratobasidiaceae</taxon>
        <taxon>Rhizoctonia</taxon>
    </lineage>
</organism>
<gene>
    <name evidence="1" type="ORF">RHS01_08728</name>
</gene>
<protein>
    <submittedName>
        <fullName evidence="1">Uncharacterized protein</fullName>
    </submittedName>
</protein>
<evidence type="ECO:0000313" key="2">
    <source>
        <dbReference type="Proteomes" id="UP000614334"/>
    </source>
</evidence>